<evidence type="ECO:0000313" key="2">
    <source>
        <dbReference type="EMBL" id="TXJ30801.1"/>
    </source>
</evidence>
<organism evidence="2 3">
    <name type="scientific">Brachyspira aalborgi</name>
    <dbReference type="NCBI Taxonomy" id="29522"/>
    <lineage>
        <taxon>Bacteria</taxon>
        <taxon>Pseudomonadati</taxon>
        <taxon>Spirochaetota</taxon>
        <taxon>Spirochaetia</taxon>
        <taxon>Brachyspirales</taxon>
        <taxon>Brachyspiraceae</taxon>
        <taxon>Brachyspira</taxon>
    </lineage>
</organism>
<accession>A0ABY3K767</accession>
<gene>
    <name evidence="2" type="ORF">EPJ71_12050</name>
</gene>
<reference evidence="2 3" key="1">
    <citation type="journal article" date="1992" name="Lakartidningen">
        <title>[Penicillin V and not amoxicillin is the first choice preparation in acute otitis].</title>
        <authorList>
            <person name="Kamme C."/>
            <person name="Lundgren K."/>
            <person name="Prellner K."/>
        </authorList>
    </citation>
    <scope>NUCLEOTIDE SEQUENCE [LARGE SCALE GENOMIC DNA]</scope>
    <source>
        <strain evidence="2 3">PC5099IV</strain>
    </source>
</reference>
<comment type="caution">
    <text evidence="2">The sequence shown here is derived from an EMBL/GenBank/DDBJ whole genome shotgun (WGS) entry which is preliminary data.</text>
</comment>
<keyword evidence="3" id="KW-1185">Reference proteome</keyword>
<dbReference type="Pfam" id="PF07009">
    <property type="entry name" value="NusG_II"/>
    <property type="match status" value="1"/>
</dbReference>
<dbReference type="InterPro" id="IPR038690">
    <property type="entry name" value="NusG_2_sf"/>
</dbReference>
<name>A0ABY3K767_9SPIR</name>
<protein>
    <recommendedName>
        <fullName evidence="4">NusG domain-containing protein</fullName>
    </recommendedName>
</protein>
<evidence type="ECO:0008006" key="4">
    <source>
        <dbReference type="Google" id="ProtNLM"/>
    </source>
</evidence>
<dbReference type="Gene3D" id="2.60.320.10">
    <property type="entry name" value="N-utilization substance G protein NusG, insert domain"/>
    <property type="match status" value="1"/>
</dbReference>
<keyword evidence="1" id="KW-1133">Transmembrane helix</keyword>
<evidence type="ECO:0000313" key="3">
    <source>
        <dbReference type="Proteomes" id="UP000322659"/>
    </source>
</evidence>
<keyword evidence="1" id="KW-0472">Membrane</keyword>
<sequence>MKFIRFGDTIIFISIIAFSFFYSKRLIENNKSSKVIIESYNKSLRFDLNNIDKDIIIEGLLGESKILIKDNHIQFLESPCRDKLCVKAGILKNSPLICMPNGIIIRFENNFDKDTEIDSIVW</sequence>
<dbReference type="Proteomes" id="UP000322659">
    <property type="component" value="Unassembled WGS sequence"/>
</dbReference>
<dbReference type="EMBL" id="SAXZ01000015">
    <property type="protein sequence ID" value="TXJ30801.1"/>
    <property type="molecule type" value="Genomic_DNA"/>
</dbReference>
<keyword evidence="1" id="KW-0812">Transmembrane</keyword>
<evidence type="ECO:0000256" key="1">
    <source>
        <dbReference type="SAM" id="Phobius"/>
    </source>
</evidence>
<feature type="transmembrane region" description="Helical" evidence="1">
    <location>
        <begin position="6"/>
        <end position="23"/>
    </location>
</feature>
<proteinExistence type="predicted"/>